<keyword evidence="3" id="KW-1185">Reference proteome</keyword>
<dbReference type="Proteomes" id="UP000187046">
    <property type="component" value="Unassembled WGS sequence"/>
</dbReference>
<name>A0ABX3I224_9BACI</name>
<keyword evidence="1" id="KW-0732">Signal</keyword>
<gene>
    <name evidence="2" type="ORF">BTA31_20785</name>
</gene>
<evidence type="ECO:0000256" key="1">
    <source>
        <dbReference type="SAM" id="SignalP"/>
    </source>
</evidence>
<dbReference type="RefSeq" id="WP_076793902.1">
    <property type="nucleotide sequence ID" value="NZ_MRBL01000035.1"/>
</dbReference>
<comment type="caution">
    <text evidence="2">The sequence shown here is derived from an EMBL/GenBank/DDBJ whole genome shotgun (WGS) entry which is preliminary data.</text>
</comment>
<feature type="signal peptide" evidence="1">
    <location>
        <begin position="1"/>
        <end position="25"/>
    </location>
</feature>
<evidence type="ECO:0000313" key="3">
    <source>
        <dbReference type="Proteomes" id="UP000187046"/>
    </source>
</evidence>
<reference evidence="2 3" key="1">
    <citation type="submission" date="2016-12" db="EMBL/GenBank/DDBJ databases">
        <title>Bacillus phylogenomics.</title>
        <authorList>
            <person name="Dunlap C."/>
        </authorList>
    </citation>
    <scope>NUCLEOTIDE SEQUENCE [LARGE SCALE GENOMIC DNA]</scope>
    <source>
        <strain evidence="2 3">NRRL B-41327</strain>
    </source>
</reference>
<organism evidence="2 3">
    <name type="scientific">Bacillus haynesii</name>
    <dbReference type="NCBI Taxonomy" id="1925021"/>
    <lineage>
        <taxon>Bacteria</taxon>
        <taxon>Bacillati</taxon>
        <taxon>Bacillota</taxon>
        <taxon>Bacilli</taxon>
        <taxon>Bacillales</taxon>
        <taxon>Bacillaceae</taxon>
        <taxon>Bacillus</taxon>
    </lineage>
</organism>
<feature type="chain" id="PRO_5047151376" evidence="1">
    <location>
        <begin position="26"/>
        <end position="139"/>
    </location>
</feature>
<evidence type="ECO:0000313" key="2">
    <source>
        <dbReference type="EMBL" id="OMI24885.1"/>
    </source>
</evidence>
<protein>
    <submittedName>
        <fullName evidence="2">Uncharacterized protein</fullName>
    </submittedName>
</protein>
<proteinExistence type="predicted"/>
<accession>A0ABX3I224</accession>
<dbReference type="EMBL" id="MRBL01000035">
    <property type="protein sequence ID" value="OMI24885.1"/>
    <property type="molecule type" value="Genomic_DNA"/>
</dbReference>
<sequence length="139" mass="15323">MKSKMKIIFLGIVVASMIPTTSAFASEVQSFWWKTLADYNATISTEAHMTGEYKSNGGDYRVCVYNIRSGNTMTVSLYEIDPGLLFERIGSRKGIKAPSGCAIWNGLNSWIDGSNKKAELNTKIASETGRDSVRVIIQD</sequence>